<gene>
    <name evidence="2" type="ORF">HanXRQr2_Chr08g0335411</name>
</gene>
<name>A0A9K3NC82_HELAN</name>
<feature type="region of interest" description="Disordered" evidence="1">
    <location>
        <begin position="116"/>
        <end position="146"/>
    </location>
</feature>
<feature type="compositionally biased region" description="Gly residues" evidence="1">
    <location>
        <begin position="461"/>
        <end position="471"/>
    </location>
</feature>
<evidence type="ECO:0008006" key="4">
    <source>
        <dbReference type="Google" id="ProtNLM"/>
    </source>
</evidence>
<evidence type="ECO:0000256" key="1">
    <source>
        <dbReference type="SAM" id="MobiDB-lite"/>
    </source>
</evidence>
<feature type="compositionally biased region" description="Polar residues" evidence="1">
    <location>
        <begin position="576"/>
        <end position="585"/>
    </location>
</feature>
<evidence type="ECO:0000313" key="3">
    <source>
        <dbReference type="Proteomes" id="UP000215914"/>
    </source>
</evidence>
<dbReference type="PANTHER" id="PTHR31099">
    <property type="entry name" value="OS06G0165300 PROTEIN"/>
    <property type="match status" value="1"/>
</dbReference>
<protein>
    <recommendedName>
        <fullName evidence="4">Transposase (Putative), gypsy type</fullName>
    </recommendedName>
</protein>
<accession>A0A9K3NC82</accession>
<proteinExistence type="predicted"/>
<feature type="region of interest" description="Disordered" evidence="1">
    <location>
        <begin position="576"/>
        <end position="632"/>
    </location>
</feature>
<feature type="compositionally biased region" description="Basic and acidic residues" evidence="1">
    <location>
        <begin position="476"/>
        <end position="493"/>
    </location>
</feature>
<keyword evidence="3" id="KW-1185">Reference proteome</keyword>
<dbReference type="Proteomes" id="UP000215914">
    <property type="component" value="Unassembled WGS sequence"/>
</dbReference>
<reference evidence="2" key="1">
    <citation type="journal article" date="2017" name="Nature">
        <title>The sunflower genome provides insights into oil metabolism, flowering and Asterid evolution.</title>
        <authorList>
            <person name="Badouin H."/>
            <person name="Gouzy J."/>
            <person name="Grassa C.J."/>
            <person name="Murat F."/>
            <person name="Staton S.E."/>
            <person name="Cottret L."/>
            <person name="Lelandais-Briere C."/>
            <person name="Owens G.L."/>
            <person name="Carrere S."/>
            <person name="Mayjonade B."/>
            <person name="Legrand L."/>
            <person name="Gill N."/>
            <person name="Kane N.C."/>
            <person name="Bowers J.E."/>
            <person name="Hubner S."/>
            <person name="Bellec A."/>
            <person name="Berard A."/>
            <person name="Berges H."/>
            <person name="Blanchet N."/>
            <person name="Boniface M.C."/>
            <person name="Brunel D."/>
            <person name="Catrice O."/>
            <person name="Chaidir N."/>
            <person name="Claudel C."/>
            <person name="Donnadieu C."/>
            <person name="Faraut T."/>
            <person name="Fievet G."/>
            <person name="Helmstetter N."/>
            <person name="King M."/>
            <person name="Knapp S.J."/>
            <person name="Lai Z."/>
            <person name="Le Paslier M.C."/>
            <person name="Lippi Y."/>
            <person name="Lorenzon L."/>
            <person name="Mandel J.R."/>
            <person name="Marage G."/>
            <person name="Marchand G."/>
            <person name="Marquand E."/>
            <person name="Bret-Mestries E."/>
            <person name="Morien E."/>
            <person name="Nambeesan S."/>
            <person name="Nguyen T."/>
            <person name="Pegot-Espagnet P."/>
            <person name="Pouilly N."/>
            <person name="Raftis F."/>
            <person name="Sallet E."/>
            <person name="Schiex T."/>
            <person name="Thomas J."/>
            <person name="Vandecasteele C."/>
            <person name="Vares D."/>
            <person name="Vear F."/>
            <person name="Vautrin S."/>
            <person name="Crespi M."/>
            <person name="Mangin B."/>
            <person name="Burke J.M."/>
            <person name="Salse J."/>
            <person name="Munos S."/>
            <person name="Vincourt P."/>
            <person name="Rieseberg L.H."/>
            <person name="Langlade N.B."/>
        </authorList>
    </citation>
    <scope>NUCLEOTIDE SEQUENCE</scope>
    <source>
        <tissue evidence="2">Leaves</tissue>
    </source>
</reference>
<dbReference type="Gramene" id="mRNA:HanXRQr2_Chr08g0335411">
    <property type="protein sequence ID" value="mRNA:HanXRQr2_Chr08g0335411"/>
    <property type="gene ID" value="HanXRQr2_Chr08g0335411"/>
</dbReference>
<dbReference type="PANTHER" id="PTHR31099:SF49">
    <property type="entry name" value="MYOSIN HEAVY CHAIN-LIKE PROTEIN"/>
    <property type="match status" value="1"/>
</dbReference>
<feature type="compositionally biased region" description="Basic residues" evidence="1">
    <location>
        <begin position="426"/>
        <end position="446"/>
    </location>
</feature>
<reference evidence="2" key="2">
    <citation type="submission" date="2020-06" db="EMBL/GenBank/DDBJ databases">
        <title>Helianthus annuus Genome sequencing and assembly Release 2.</title>
        <authorList>
            <person name="Gouzy J."/>
            <person name="Langlade N."/>
            <person name="Munos S."/>
        </authorList>
    </citation>
    <scope>NUCLEOTIDE SEQUENCE</scope>
    <source>
        <tissue evidence="2">Leaves</tissue>
    </source>
</reference>
<comment type="caution">
    <text evidence="2">The sequence shown here is derived from an EMBL/GenBank/DDBJ whole genome shotgun (WGS) entry which is preliminary data.</text>
</comment>
<dbReference type="EMBL" id="MNCJ02000323">
    <property type="protein sequence ID" value="KAF5795067.1"/>
    <property type="molecule type" value="Genomic_DNA"/>
</dbReference>
<feature type="compositionally biased region" description="Basic and acidic residues" evidence="1">
    <location>
        <begin position="595"/>
        <end position="618"/>
    </location>
</feature>
<feature type="region of interest" description="Disordered" evidence="1">
    <location>
        <begin position="408"/>
        <end position="542"/>
    </location>
</feature>
<sequence>MHCSRSVNVSFVRRVTSHARVVTVSGTVTGHVSPRNWFLLIVMIQLPLRIYCDEYIRGNHSWFPFTCSKFQKFPGERKKVPSSSPINCLKFPVRFPSSSRTRFLFSVFNSVMAEPSNPHNVEGENPEHSSPAAAEEDEDDGGAPGGGLPVLKWSKGQFETLMTSIQMPKEFGATYPQEGDTGADAPAGFITLWADFFYDGNLRLPLTVFVAEVLEYYHIHISQLSTFGMFRIRNFEYTFRALCLEISVENFRRFYHLTVNTGFFSFNQRYGSTKLMTPPKGITKWKKKFFYVKAIAVVANMTLRNVNEAIPAEDIALPTAKTVDGFPRLRPIELKKLDNNELWVLQMMLTRPDRRARPVVREKSGGKIFNPDFKGKVELHACEEGEGFNLDIVANFRIPKRDALNAPLPQGKGNLGALGKFEVKTIPKKHAKKKHVEKPARGRGKKKPEGSVAPSLVSQVEGGGAAAGGTYVGSKPADERKRKPEKVADAGEKKRSRIQTKRTTAVSRAKPVVAAEPQDEGFSIFDAPHPPPHDTTADAGVNKDFSSPFVKVASEHSVRAEDTGRKTVTHIFDTVDSSDNLISPNDTDDLNLKFSDADKQKSDGEKQQSDAEKHKSPAAEKVSGSASGGYGL</sequence>
<evidence type="ECO:0000313" key="2">
    <source>
        <dbReference type="EMBL" id="KAF5795067.1"/>
    </source>
</evidence>
<dbReference type="AlphaFoldDB" id="A0A9K3NC82"/>
<organism evidence="2 3">
    <name type="scientific">Helianthus annuus</name>
    <name type="common">Common sunflower</name>
    <dbReference type="NCBI Taxonomy" id="4232"/>
    <lineage>
        <taxon>Eukaryota</taxon>
        <taxon>Viridiplantae</taxon>
        <taxon>Streptophyta</taxon>
        <taxon>Embryophyta</taxon>
        <taxon>Tracheophyta</taxon>
        <taxon>Spermatophyta</taxon>
        <taxon>Magnoliopsida</taxon>
        <taxon>eudicotyledons</taxon>
        <taxon>Gunneridae</taxon>
        <taxon>Pentapetalae</taxon>
        <taxon>asterids</taxon>
        <taxon>campanulids</taxon>
        <taxon>Asterales</taxon>
        <taxon>Asteraceae</taxon>
        <taxon>Asteroideae</taxon>
        <taxon>Heliantheae alliance</taxon>
        <taxon>Heliantheae</taxon>
        <taxon>Helianthus</taxon>
    </lineage>
</organism>